<organism evidence="1 2">
    <name type="scientific">Armillaria luteobubalina</name>
    <dbReference type="NCBI Taxonomy" id="153913"/>
    <lineage>
        <taxon>Eukaryota</taxon>
        <taxon>Fungi</taxon>
        <taxon>Dikarya</taxon>
        <taxon>Basidiomycota</taxon>
        <taxon>Agaricomycotina</taxon>
        <taxon>Agaricomycetes</taxon>
        <taxon>Agaricomycetidae</taxon>
        <taxon>Agaricales</taxon>
        <taxon>Marasmiineae</taxon>
        <taxon>Physalacriaceae</taxon>
        <taxon>Armillaria</taxon>
    </lineage>
</organism>
<dbReference type="Proteomes" id="UP001175228">
    <property type="component" value="Unassembled WGS sequence"/>
</dbReference>
<evidence type="ECO:0000313" key="1">
    <source>
        <dbReference type="EMBL" id="KAK0493595.1"/>
    </source>
</evidence>
<protein>
    <submittedName>
        <fullName evidence="1">Uncharacterized protein</fullName>
    </submittedName>
</protein>
<reference evidence="1" key="1">
    <citation type="submission" date="2023-06" db="EMBL/GenBank/DDBJ databases">
        <authorList>
            <consortium name="Lawrence Berkeley National Laboratory"/>
            <person name="Ahrendt S."/>
            <person name="Sahu N."/>
            <person name="Indic B."/>
            <person name="Wong-Bajracharya J."/>
            <person name="Merenyi Z."/>
            <person name="Ke H.-M."/>
            <person name="Monk M."/>
            <person name="Kocsube S."/>
            <person name="Drula E."/>
            <person name="Lipzen A."/>
            <person name="Balint B."/>
            <person name="Henrissat B."/>
            <person name="Andreopoulos B."/>
            <person name="Martin F.M."/>
            <person name="Harder C.B."/>
            <person name="Rigling D."/>
            <person name="Ford K.L."/>
            <person name="Foster G.D."/>
            <person name="Pangilinan J."/>
            <person name="Papanicolaou A."/>
            <person name="Barry K."/>
            <person name="LaButti K."/>
            <person name="Viragh M."/>
            <person name="Koriabine M."/>
            <person name="Yan M."/>
            <person name="Riley R."/>
            <person name="Champramary S."/>
            <person name="Plett K.L."/>
            <person name="Tsai I.J."/>
            <person name="Slot J."/>
            <person name="Sipos G."/>
            <person name="Plett J."/>
            <person name="Nagy L.G."/>
            <person name="Grigoriev I.V."/>
        </authorList>
    </citation>
    <scope>NUCLEOTIDE SEQUENCE</scope>
    <source>
        <strain evidence="1">HWK02</strain>
    </source>
</reference>
<sequence>MYPIVGLGSKKWRPTWDQLMKEPLPQYVSAYGVINVMRNDEMDEDWYSGPCILKGYVRGFGMGPAENQDRRGELVVRATDGIAHTFKIRITHRFPISEDSYTLLSGGGVWNNKWVIGKQLPNQRFEKVSVIATDESVEKSIDFPVSTSRSASGHKT</sequence>
<name>A0AA39Q0X4_9AGAR</name>
<keyword evidence="2" id="KW-1185">Reference proteome</keyword>
<proteinExistence type="predicted"/>
<accession>A0AA39Q0X4</accession>
<dbReference type="AlphaFoldDB" id="A0AA39Q0X4"/>
<dbReference type="EMBL" id="JAUEPU010000024">
    <property type="protein sequence ID" value="KAK0493595.1"/>
    <property type="molecule type" value="Genomic_DNA"/>
</dbReference>
<comment type="caution">
    <text evidence="1">The sequence shown here is derived from an EMBL/GenBank/DDBJ whole genome shotgun (WGS) entry which is preliminary data.</text>
</comment>
<gene>
    <name evidence="1" type="ORF">EDD18DRAFT_1405441</name>
</gene>
<evidence type="ECO:0000313" key="2">
    <source>
        <dbReference type="Proteomes" id="UP001175228"/>
    </source>
</evidence>